<evidence type="ECO:0000256" key="1">
    <source>
        <dbReference type="ARBA" id="ARBA00022679"/>
    </source>
</evidence>
<keyword evidence="5" id="KW-1185">Reference proteome</keyword>
<reference evidence="5" key="1">
    <citation type="submission" date="2016-10" db="EMBL/GenBank/DDBJ databases">
        <authorList>
            <person name="Varghese N."/>
            <person name="Submissions S."/>
        </authorList>
    </citation>
    <scope>NUCLEOTIDE SEQUENCE [LARGE SCALE GENOMIC DNA]</scope>
    <source>
        <strain evidence="5">CGMCC 1.10218</strain>
    </source>
</reference>
<dbReference type="InterPro" id="IPR011611">
    <property type="entry name" value="PfkB_dom"/>
</dbReference>
<accession>A0A1H6Y0Z5</accession>
<dbReference type="Gene3D" id="3.40.1190.20">
    <property type="match status" value="1"/>
</dbReference>
<protein>
    <submittedName>
        <fullName evidence="4">Ribokinase</fullName>
    </submittedName>
</protein>
<dbReference type="PROSITE" id="PS00584">
    <property type="entry name" value="PFKB_KINASES_2"/>
    <property type="match status" value="1"/>
</dbReference>
<dbReference type="AlphaFoldDB" id="A0A1H6Y0Z5"/>
<dbReference type="InterPro" id="IPR002173">
    <property type="entry name" value="Carboh/pur_kinase_PfkB_CS"/>
</dbReference>
<dbReference type="GO" id="GO:0016301">
    <property type="term" value="F:kinase activity"/>
    <property type="evidence" value="ECO:0007669"/>
    <property type="project" value="UniProtKB-KW"/>
</dbReference>
<evidence type="ECO:0000259" key="3">
    <source>
        <dbReference type="Pfam" id="PF00294"/>
    </source>
</evidence>
<dbReference type="Proteomes" id="UP000199223">
    <property type="component" value="Unassembled WGS sequence"/>
</dbReference>
<feature type="domain" description="Carbohydrate kinase PfkB" evidence="3">
    <location>
        <begin position="16"/>
        <end position="302"/>
    </location>
</feature>
<sequence>MNAGGASGEVTGGKRDLLLLGNVNLDLIVGPLGEWPAEGTETLVRTARWRVGGNAGNAALACAGLGTAAHTLSPVGRDLGGEWLRAQLPPDTVTWWEVDGPTSLSVAVTHPSGERSFITQLGHLGTLSWADLAPRLGPARITLLAGAFFTPALRPDYPRLIAARRADGGAVALDPGWPDGGFTPQVRAEVLGWLPGVDHLLINEAEGLALSGEADPRPALAALAALLAPGGVAALKCGARGVLARRQGCAEVHELAAPTVRVIDTVGAGDTWNAAYLHAVLRGEALDTALRFAVEVASRAVSTDPRVFV</sequence>
<evidence type="ECO:0000256" key="2">
    <source>
        <dbReference type="ARBA" id="ARBA00022777"/>
    </source>
</evidence>
<keyword evidence="2 4" id="KW-0418">Kinase</keyword>
<dbReference type="EMBL" id="FNZA01000006">
    <property type="protein sequence ID" value="SEJ33564.1"/>
    <property type="molecule type" value="Genomic_DNA"/>
</dbReference>
<dbReference type="Pfam" id="PF00294">
    <property type="entry name" value="PfkB"/>
    <property type="match status" value="1"/>
</dbReference>
<evidence type="ECO:0000313" key="5">
    <source>
        <dbReference type="Proteomes" id="UP000199223"/>
    </source>
</evidence>
<dbReference type="OrthoDB" id="9795789at2"/>
<dbReference type="PANTHER" id="PTHR10584:SF167">
    <property type="entry name" value="PFKB DOMAIN PROTEIN"/>
    <property type="match status" value="1"/>
</dbReference>
<dbReference type="InterPro" id="IPR029056">
    <property type="entry name" value="Ribokinase-like"/>
</dbReference>
<gene>
    <name evidence="4" type="ORF">SAMN04488058_10681</name>
</gene>
<dbReference type="SUPFAM" id="SSF53613">
    <property type="entry name" value="Ribokinase-like"/>
    <property type="match status" value="1"/>
</dbReference>
<dbReference type="STRING" id="856736.SAMN04488058_10681"/>
<organism evidence="4 5">
    <name type="scientific">Deinococcus reticulitermitis</name>
    <dbReference type="NCBI Taxonomy" id="856736"/>
    <lineage>
        <taxon>Bacteria</taxon>
        <taxon>Thermotogati</taxon>
        <taxon>Deinococcota</taxon>
        <taxon>Deinococci</taxon>
        <taxon>Deinococcales</taxon>
        <taxon>Deinococcaceae</taxon>
        <taxon>Deinococcus</taxon>
    </lineage>
</organism>
<proteinExistence type="predicted"/>
<dbReference type="PANTHER" id="PTHR10584">
    <property type="entry name" value="SUGAR KINASE"/>
    <property type="match status" value="1"/>
</dbReference>
<name>A0A1H6Y0Z5_9DEIO</name>
<evidence type="ECO:0000313" key="4">
    <source>
        <dbReference type="EMBL" id="SEJ33564.1"/>
    </source>
</evidence>
<keyword evidence="1" id="KW-0808">Transferase</keyword>